<reference evidence="6" key="1">
    <citation type="journal article" date="2014" name="Int. J. Syst. Evol. Microbiol.">
        <title>Complete genome sequence of Corynebacterium casei LMG S-19264T (=DSM 44701T), isolated from a smear-ripened cheese.</title>
        <authorList>
            <consortium name="US DOE Joint Genome Institute (JGI-PGF)"/>
            <person name="Walter F."/>
            <person name="Albersmeier A."/>
            <person name="Kalinowski J."/>
            <person name="Ruckert C."/>
        </authorList>
    </citation>
    <scope>NUCLEOTIDE SEQUENCE</scope>
    <source>
        <strain evidence="6">KCTC 32501</strain>
    </source>
</reference>
<dbReference type="SUPFAM" id="SSF55486">
    <property type="entry name" value="Metalloproteases ('zincins'), catalytic domain"/>
    <property type="match status" value="1"/>
</dbReference>
<accession>A0A8J3CNS9</accession>
<evidence type="ECO:0000313" key="6">
    <source>
        <dbReference type="EMBL" id="GHA77798.1"/>
    </source>
</evidence>
<feature type="region of interest" description="Disordered" evidence="5">
    <location>
        <begin position="1"/>
        <end position="24"/>
    </location>
</feature>
<keyword evidence="4" id="KW-0472">Membrane</keyword>
<feature type="compositionally biased region" description="Acidic residues" evidence="5">
    <location>
        <begin position="1"/>
        <end position="11"/>
    </location>
</feature>
<dbReference type="InterPro" id="IPR007343">
    <property type="entry name" value="Uncharacterised_pept_Zn_put"/>
</dbReference>
<dbReference type="AlphaFoldDB" id="A0A8J3CNS9"/>
<comment type="subcellular location">
    <subcellularLocation>
        <location evidence="1">Membrane</location>
        <topology evidence="1">Single-pass membrane protein</topology>
    </subcellularLocation>
</comment>
<sequence>MRLDQFDESGDIEDRRGQSGGGGRISGGGRLGISSLILAAIAYFVFGVSPSTTLSGLDAVNSNSSAAAPSAPVGQYNKDQNAVFVSKILQSTKTVWTDEFAKAGGRYQPPALVLYENATRTACGVGQAAAGPFYCPGDQKIYLDMSFFAQMSRQMGAGGDFAYAYVIAHEVGHHVQNQMGIEEQVNAQRQRVSETQANALSVRLELQADCFAGVWANKTQEKYQFLEQGDIEEGLNAAHKIGDDYLQKQAQGYAVPDSFTHGSSAQRARWFTQGLKTGDWRTCDTFRARAL</sequence>
<dbReference type="RefSeq" id="WP_189493676.1">
    <property type="nucleotide sequence ID" value="NZ_BMZG01000010.1"/>
</dbReference>
<dbReference type="PANTHER" id="PTHR30168">
    <property type="entry name" value="PUTATIVE MEMBRANE PROTEIN YPFJ"/>
    <property type="match status" value="1"/>
</dbReference>
<organism evidence="6 7">
    <name type="scientific">Formosimonas limnophila</name>
    <dbReference type="NCBI Taxonomy" id="1384487"/>
    <lineage>
        <taxon>Bacteria</taxon>
        <taxon>Pseudomonadati</taxon>
        <taxon>Pseudomonadota</taxon>
        <taxon>Betaproteobacteria</taxon>
        <taxon>Burkholderiales</taxon>
        <taxon>Burkholderiaceae</taxon>
        <taxon>Formosimonas</taxon>
    </lineage>
</organism>
<dbReference type="PANTHER" id="PTHR30168:SF0">
    <property type="entry name" value="INNER MEMBRANE PROTEIN"/>
    <property type="match status" value="1"/>
</dbReference>
<evidence type="ECO:0000256" key="3">
    <source>
        <dbReference type="ARBA" id="ARBA00022989"/>
    </source>
</evidence>
<proteinExistence type="predicted"/>
<reference evidence="6" key="2">
    <citation type="submission" date="2020-09" db="EMBL/GenBank/DDBJ databases">
        <authorList>
            <person name="Sun Q."/>
            <person name="Kim S."/>
        </authorList>
    </citation>
    <scope>NUCLEOTIDE SEQUENCE</scope>
    <source>
        <strain evidence="6">KCTC 32501</strain>
    </source>
</reference>
<protein>
    <submittedName>
        <fullName evidence="6">Membrane protein</fullName>
    </submittedName>
</protein>
<evidence type="ECO:0000256" key="4">
    <source>
        <dbReference type="ARBA" id="ARBA00023136"/>
    </source>
</evidence>
<evidence type="ECO:0000256" key="1">
    <source>
        <dbReference type="ARBA" id="ARBA00004167"/>
    </source>
</evidence>
<keyword evidence="3" id="KW-1133">Transmembrane helix</keyword>
<evidence type="ECO:0000256" key="2">
    <source>
        <dbReference type="ARBA" id="ARBA00022692"/>
    </source>
</evidence>
<dbReference type="GO" id="GO:0016020">
    <property type="term" value="C:membrane"/>
    <property type="evidence" value="ECO:0007669"/>
    <property type="project" value="UniProtKB-SubCell"/>
</dbReference>
<dbReference type="Pfam" id="PF04228">
    <property type="entry name" value="Zn_peptidase"/>
    <property type="match status" value="1"/>
</dbReference>
<keyword evidence="2" id="KW-0812">Transmembrane</keyword>
<keyword evidence="7" id="KW-1185">Reference proteome</keyword>
<evidence type="ECO:0000313" key="7">
    <source>
        <dbReference type="Proteomes" id="UP000614287"/>
    </source>
</evidence>
<comment type="caution">
    <text evidence="6">The sequence shown here is derived from an EMBL/GenBank/DDBJ whole genome shotgun (WGS) entry which is preliminary data.</text>
</comment>
<evidence type="ECO:0000256" key="5">
    <source>
        <dbReference type="SAM" id="MobiDB-lite"/>
    </source>
</evidence>
<dbReference type="EMBL" id="BMZG01000010">
    <property type="protein sequence ID" value="GHA77798.1"/>
    <property type="molecule type" value="Genomic_DNA"/>
</dbReference>
<dbReference type="Proteomes" id="UP000614287">
    <property type="component" value="Unassembled WGS sequence"/>
</dbReference>
<name>A0A8J3CNS9_9BURK</name>
<gene>
    <name evidence="6" type="ORF">GCM10009007_18450</name>
</gene>